<feature type="domain" description="Helix-hairpin-helix DNA-binding motif class 1" evidence="7">
    <location>
        <begin position="108"/>
        <end position="127"/>
    </location>
</feature>
<dbReference type="GO" id="GO:0006281">
    <property type="term" value="P:DNA repair"/>
    <property type="evidence" value="ECO:0007669"/>
    <property type="project" value="UniProtKB-UniRule"/>
</dbReference>
<dbReference type="InterPro" id="IPR013849">
    <property type="entry name" value="DNA_helicase_Holl-junc_RuvA_I"/>
</dbReference>
<dbReference type="EMBL" id="DQZW01000195">
    <property type="protein sequence ID" value="HDL90068.1"/>
    <property type="molecule type" value="Genomic_DNA"/>
</dbReference>
<keyword evidence="2 6" id="KW-0227">DNA damage</keyword>
<dbReference type="SUPFAM" id="SSF47781">
    <property type="entry name" value="RuvA domain 2-like"/>
    <property type="match status" value="1"/>
</dbReference>
<keyword evidence="3 6" id="KW-0238">DNA-binding</keyword>
<evidence type="ECO:0000256" key="6">
    <source>
        <dbReference type="HAMAP-Rule" id="MF_00031"/>
    </source>
</evidence>
<comment type="subcellular location">
    <subcellularLocation>
        <location evidence="6">Cytoplasm</location>
    </subcellularLocation>
</comment>
<dbReference type="CDD" id="cd14332">
    <property type="entry name" value="UBA_RuvA_C"/>
    <property type="match status" value="1"/>
</dbReference>
<reference evidence="8" key="1">
    <citation type="journal article" date="2020" name="mSystems">
        <title>Genome- and Community-Level Interaction Insights into Carbon Utilization and Element Cycling Functions of Hydrothermarchaeota in Hydrothermal Sediment.</title>
        <authorList>
            <person name="Zhou Z."/>
            <person name="Liu Y."/>
            <person name="Xu W."/>
            <person name="Pan J."/>
            <person name="Luo Z.H."/>
            <person name="Li M."/>
        </authorList>
    </citation>
    <scope>NUCLEOTIDE SEQUENCE [LARGE SCALE GENOMIC DNA]</scope>
    <source>
        <strain evidence="8">HyVt-19</strain>
    </source>
</reference>
<dbReference type="GO" id="GO:0006310">
    <property type="term" value="P:DNA recombination"/>
    <property type="evidence" value="ECO:0007669"/>
    <property type="project" value="UniProtKB-UniRule"/>
</dbReference>
<keyword evidence="4 6" id="KW-0233">DNA recombination</keyword>
<sequence>MIAYLRGLILHKSPEYMIVDVGGVGYQVYVSLNTFYELPDPGQEVNLYIYTHVREDSIQLYGFASKEEKATFIDLMTVSGVGPRVAIQILSGISPSELRRTVFDNDVKRLQKIPGVGKKTAERIILEMRHKLKRAGAETARDRFPSAEPSIWSDALSALVNLGYKPAEAQKSLSQVRERLGDEITLENLLREALRTMV</sequence>
<dbReference type="AlphaFoldDB" id="A0A7C1AYD3"/>
<feature type="region of interest" description="Domain III" evidence="6">
    <location>
        <begin position="147"/>
        <end position="198"/>
    </location>
</feature>
<dbReference type="GO" id="GO:0005524">
    <property type="term" value="F:ATP binding"/>
    <property type="evidence" value="ECO:0007669"/>
    <property type="project" value="InterPro"/>
</dbReference>
<dbReference type="InterPro" id="IPR010994">
    <property type="entry name" value="RuvA_2-like"/>
</dbReference>
<dbReference type="GO" id="GO:0005737">
    <property type="term" value="C:cytoplasm"/>
    <property type="evidence" value="ECO:0007669"/>
    <property type="project" value="UniProtKB-SubCell"/>
</dbReference>
<protein>
    <recommendedName>
        <fullName evidence="6">Holliday junction branch migration complex subunit RuvA</fullName>
    </recommendedName>
</protein>
<evidence type="ECO:0000256" key="4">
    <source>
        <dbReference type="ARBA" id="ARBA00023172"/>
    </source>
</evidence>
<dbReference type="Pfam" id="PF14520">
    <property type="entry name" value="HHH_5"/>
    <property type="match status" value="1"/>
</dbReference>
<dbReference type="NCBIfam" id="TIGR00084">
    <property type="entry name" value="ruvA"/>
    <property type="match status" value="1"/>
</dbReference>
<gene>
    <name evidence="6 8" type="primary">ruvA</name>
    <name evidence="8" type="ORF">ENG14_04110</name>
</gene>
<comment type="function">
    <text evidence="6">The RuvA-RuvB-RuvC complex processes Holliday junction (HJ) DNA during genetic recombination and DNA repair, while the RuvA-RuvB complex plays an important role in the rescue of blocked DNA replication forks via replication fork reversal (RFR). RuvA specifically binds to HJ cruciform DNA, conferring on it an open structure. The RuvB hexamer acts as an ATP-dependent pump, pulling dsDNA into and through the RuvAB complex. HJ branch migration allows RuvC to scan DNA until it finds its consensus sequence, where it cleaves and resolves the cruciform DNA.</text>
</comment>
<dbReference type="InterPro" id="IPR012340">
    <property type="entry name" value="NA-bd_OB-fold"/>
</dbReference>
<dbReference type="Gene3D" id="1.10.8.10">
    <property type="entry name" value="DNA helicase RuvA subunit, C-terminal domain"/>
    <property type="match status" value="1"/>
</dbReference>
<evidence type="ECO:0000256" key="2">
    <source>
        <dbReference type="ARBA" id="ARBA00022763"/>
    </source>
</evidence>
<dbReference type="Pfam" id="PF07499">
    <property type="entry name" value="RuvA_C"/>
    <property type="match status" value="1"/>
</dbReference>
<keyword evidence="1 6" id="KW-0963">Cytoplasm</keyword>
<comment type="subunit">
    <text evidence="6">Homotetramer. Forms an RuvA(8)-RuvB(12)-Holliday junction (HJ) complex. HJ DNA is sandwiched between 2 RuvA tetramers; dsDNA enters through RuvA and exits via RuvB. An RuvB hexamer assembles on each DNA strand where it exits the tetramer. Each RuvB hexamer is contacted by two RuvA subunits (via domain III) on 2 adjacent RuvB subunits; this complex drives branch migration. In the full resolvosome a probable DNA-RuvA(4)-RuvB(12)-RuvC(2) complex forms which resolves the HJ.</text>
</comment>
<accession>A0A7C1AYD3</accession>
<dbReference type="InterPro" id="IPR036267">
    <property type="entry name" value="RuvA_C_sf"/>
</dbReference>
<name>A0A7C1AYD3_9BACT</name>
<dbReference type="Proteomes" id="UP000886355">
    <property type="component" value="Unassembled WGS sequence"/>
</dbReference>
<evidence type="ECO:0000256" key="5">
    <source>
        <dbReference type="ARBA" id="ARBA00023204"/>
    </source>
</evidence>
<dbReference type="GO" id="GO:0009378">
    <property type="term" value="F:four-way junction helicase activity"/>
    <property type="evidence" value="ECO:0007669"/>
    <property type="project" value="InterPro"/>
</dbReference>
<keyword evidence="5 6" id="KW-0234">DNA repair</keyword>
<proteinExistence type="inferred from homology"/>
<feature type="region of interest" description="Domain I" evidence="6">
    <location>
        <begin position="1"/>
        <end position="64"/>
    </location>
</feature>
<dbReference type="Gene3D" id="2.40.50.140">
    <property type="entry name" value="Nucleic acid-binding proteins"/>
    <property type="match status" value="1"/>
</dbReference>
<dbReference type="GO" id="GO:0000400">
    <property type="term" value="F:four-way junction DNA binding"/>
    <property type="evidence" value="ECO:0007669"/>
    <property type="project" value="UniProtKB-UniRule"/>
</dbReference>
<comment type="similarity">
    <text evidence="6">Belongs to the RuvA family.</text>
</comment>
<dbReference type="InterPro" id="IPR000085">
    <property type="entry name" value="RuvA"/>
</dbReference>
<dbReference type="HAMAP" id="MF_00031">
    <property type="entry name" value="DNA_HJ_migration_RuvA"/>
    <property type="match status" value="1"/>
</dbReference>
<evidence type="ECO:0000259" key="7">
    <source>
        <dbReference type="SMART" id="SM00278"/>
    </source>
</evidence>
<dbReference type="InterPro" id="IPR011114">
    <property type="entry name" value="RuvA_C"/>
</dbReference>
<feature type="domain" description="Helix-hairpin-helix DNA-binding motif class 1" evidence="7">
    <location>
        <begin position="73"/>
        <end position="92"/>
    </location>
</feature>
<dbReference type="SUPFAM" id="SSF50249">
    <property type="entry name" value="Nucleic acid-binding proteins"/>
    <property type="match status" value="1"/>
</dbReference>
<evidence type="ECO:0000313" key="8">
    <source>
        <dbReference type="EMBL" id="HDL90068.1"/>
    </source>
</evidence>
<dbReference type="SMART" id="SM00278">
    <property type="entry name" value="HhH1"/>
    <property type="match status" value="2"/>
</dbReference>
<comment type="caution">
    <text evidence="8">The sequence shown here is derived from an EMBL/GenBank/DDBJ whole genome shotgun (WGS) entry which is preliminary data.</text>
</comment>
<evidence type="ECO:0000256" key="1">
    <source>
        <dbReference type="ARBA" id="ARBA00022490"/>
    </source>
</evidence>
<evidence type="ECO:0000256" key="3">
    <source>
        <dbReference type="ARBA" id="ARBA00023125"/>
    </source>
</evidence>
<organism evidence="8">
    <name type="scientific">Thermodesulforhabdus norvegica</name>
    <dbReference type="NCBI Taxonomy" id="39841"/>
    <lineage>
        <taxon>Bacteria</taxon>
        <taxon>Pseudomonadati</taxon>
        <taxon>Thermodesulfobacteriota</taxon>
        <taxon>Syntrophobacteria</taxon>
        <taxon>Syntrophobacterales</taxon>
        <taxon>Thermodesulforhabdaceae</taxon>
        <taxon>Thermodesulforhabdus</taxon>
    </lineage>
</organism>
<dbReference type="InterPro" id="IPR003583">
    <property type="entry name" value="Hlx-hairpin-Hlx_DNA-bd_motif"/>
</dbReference>
<dbReference type="Pfam" id="PF01330">
    <property type="entry name" value="RuvA_N"/>
    <property type="match status" value="1"/>
</dbReference>
<dbReference type="GO" id="GO:0048476">
    <property type="term" value="C:Holliday junction resolvase complex"/>
    <property type="evidence" value="ECO:0007669"/>
    <property type="project" value="UniProtKB-UniRule"/>
</dbReference>
<comment type="domain">
    <text evidence="6">Has three domains with a flexible linker between the domains II and III and assumes an 'L' shape. Domain III is highly mobile and contacts RuvB.</text>
</comment>
<comment type="caution">
    <text evidence="6">Lacks conserved residue(s) required for the propagation of feature annotation.</text>
</comment>
<dbReference type="SUPFAM" id="SSF46929">
    <property type="entry name" value="DNA helicase RuvA subunit, C-terminal domain"/>
    <property type="match status" value="1"/>
</dbReference>
<dbReference type="Gene3D" id="1.10.150.20">
    <property type="entry name" value="5' to 3' exonuclease, C-terminal subdomain"/>
    <property type="match status" value="1"/>
</dbReference>
<dbReference type="GO" id="GO:0009379">
    <property type="term" value="C:Holliday junction helicase complex"/>
    <property type="evidence" value="ECO:0007669"/>
    <property type="project" value="InterPro"/>
</dbReference>